<dbReference type="InterPro" id="IPR041127">
    <property type="entry name" value="PET_hydrolase/cutinase-like"/>
</dbReference>
<proteinExistence type="predicted"/>
<gene>
    <name evidence="3" type="ORF">HQ605_02300</name>
</gene>
<name>A0ABS7NPH4_9NOCA</name>
<dbReference type="InterPro" id="IPR029058">
    <property type="entry name" value="AB_hydrolase_fold"/>
</dbReference>
<evidence type="ECO:0000256" key="1">
    <source>
        <dbReference type="SAM" id="MobiDB-lite"/>
    </source>
</evidence>
<dbReference type="PANTHER" id="PTHR33428:SF14">
    <property type="entry name" value="CARBOXYLESTERASE TYPE B DOMAIN-CONTAINING PROTEIN"/>
    <property type="match status" value="1"/>
</dbReference>
<dbReference type="PANTHER" id="PTHR33428">
    <property type="entry name" value="CHLOROPHYLLASE-2, CHLOROPLASTIC"/>
    <property type="match status" value="1"/>
</dbReference>
<sequence>MGDSLRRYGPPSGHPPRVPPPHSTGSDTVDDVPKTQKLVTDLAKTGPHRVVRGDLALAGLPGVIYAPKEGTSLPAVAFAHGWMSSSKNYDSTLKHLASWGFVVAAPNTQRGPVPSHAALAHDLTVALDICAGIRLGTGDISVHPDKLAVVGHAMGAGAAVLAASQRSDIRAVAALYPAPTSPRVLTDGIADAVTAPALVIGAPTELNSLTAEPVALAGALGGPTVLRVIDKSVGDGIVEGRKLASFFGVGNAQPKTRKTVRALLTGFLLHRLARHEDYEAFSDPEVEFKGTRVLDPNEPTADVPVKGGALRQLSHLAGR</sequence>
<feature type="domain" description="PET hydrolase/cutinase-like" evidence="2">
    <location>
        <begin position="43"/>
        <end position="203"/>
    </location>
</feature>
<dbReference type="Pfam" id="PF12740">
    <property type="entry name" value="PETase"/>
    <property type="match status" value="1"/>
</dbReference>
<dbReference type="EMBL" id="JABUKG010000002">
    <property type="protein sequence ID" value="MBY6319647.1"/>
    <property type="molecule type" value="Genomic_DNA"/>
</dbReference>
<dbReference type="Gene3D" id="3.40.50.1820">
    <property type="entry name" value="alpha/beta hydrolase"/>
    <property type="match status" value="1"/>
</dbReference>
<feature type="compositionally biased region" description="Pro residues" evidence="1">
    <location>
        <begin position="12"/>
        <end position="22"/>
    </location>
</feature>
<keyword evidence="4" id="KW-1185">Reference proteome</keyword>
<dbReference type="Proteomes" id="UP001520140">
    <property type="component" value="Unassembled WGS sequence"/>
</dbReference>
<comment type="caution">
    <text evidence="3">The sequence shown here is derived from an EMBL/GenBank/DDBJ whole genome shotgun (WGS) entry which is preliminary data.</text>
</comment>
<evidence type="ECO:0000313" key="4">
    <source>
        <dbReference type="Proteomes" id="UP001520140"/>
    </source>
</evidence>
<reference evidence="3 4" key="1">
    <citation type="submission" date="2020-06" db="EMBL/GenBank/DDBJ databases">
        <title>Taxonomy, biology and ecology of Rhodococcus bacteria occurring in California pistachio and other woody hosts as revealed by genome sequence analyses.</title>
        <authorList>
            <person name="Gai Y."/>
            <person name="Riely B."/>
        </authorList>
    </citation>
    <scope>NUCLEOTIDE SEQUENCE [LARGE SCALE GENOMIC DNA]</scope>
    <source>
        <strain evidence="3 4">BP-284</strain>
    </source>
</reference>
<evidence type="ECO:0000259" key="2">
    <source>
        <dbReference type="Pfam" id="PF12740"/>
    </source>
</evidence>
<accession>A0ABS7NPH4</accession>
<dbReference type="GO" id="GO:0016787">
    <property type="term" value="F:hydrolase activity"/>
    <property type="evidence" value="ECO:0007669"/>
    <property type="project" value="UniProtKB-KW"/>
</dbReference>
<dbReference type="SUPFAM" id="SSF53474">
    <property type="entry name" value="alpha/beta-Hydrolases"/>
    <property type="match status" value="1"/>
</dbReference>
<evidence type="ECO:0000313" key="3">
    <source>
        <dbReference type="EMBL" id="MBY6319647.1"/>
    </source>
</evidence>
<feature type="region of interest" description="Disordered" evidence="1">
    <location>
        <begin position="1"/>
        <end position="32"/>
    </location>
</feature>
<organism evidence="3 4">
    <name type="scientific">Rhodococcoides kroppenstedtii</name>
    <dbReference type="NCBI Taxonomy" id="293050"/>
    <lineage>
        <taxon>Bacteria</taxon>
        <taxon>Bacillati</taxon>
        <taxon>Actinomycetota</taxon>
        <taxon>Actinomycetes</taxon>
        <taxon>Mycobacteriales</taxon>
        <taxon>Nocardiaceae</taxon>
        <taxon>Rhodococcoides</taxon>
    </lineage>
</organism>
<protein>
    <submittedName>
        <fullName evidence="3">Dienelactone hydrolase family protein</fullName>
    </submittedName>
</protein>
<keyword evidence="3" id="KW-0378">Hydrolase</keyword>